<gene>
    <name evidence="1" type="ORF">HA052_20830</name>
</gene>
<evidence type="ECO:0000313" key="1">
    <source>
        <dbReference type="EMBL" id="NHR07637.1"/>
    </source>
</evidence>
<comment type="caution">
    <text evidence="1">The sequence shown here is derived from an EMBL/GenBank/DDBJ whole genome shotgun (WGS) entry which is preliminary data.</text>
</comment>
<proteinExistence type="predicted"/>
<name>A0ABX0LKD2_9NEIS</name>
<protein>
    <submittedName>
        <fullName evidence="1">DUF2313 domain-containing protein</fullName>
    </submittedName>
</protein>
<dbReference type="Pfam" id="PF10076">
    <property type="entry name" value="Phage_Mu_Gp48"/>
    <property type="match status" value="1"/>
</dbReference>
<dbReference type="RefSeq" id="WP_166453409.1">
    <property type="nucleotide sequence ID" value="NZ_JAAOMA010000038.1"/>
</dbReference>
<dbReference type="EMBL" id="JAAOMA010000038">
    <property type="protein sequence ID" value="NHR07637.1"/>
    <property type="molecule type" value="Genomic_DNA"/>
</dbReference>
<organism evidence="1 2">
    <name type="scientific">Chromobacterium fluminis</name>
    <dbReference type="NCBI Taxonomy" id="3044269"/>
    <lineage>
        <taxon>Bacteria</taxon>
        <taxon>Pseudomonadati</taxon>
        <taxon>Pseudomonadota</taxon>
        <taxon>Betaproteobacteria</taxon>
        <taxon>Neisseriales</taxon>
        <taxon>Chromobacteriaceae</taxon>
        <taxon>Chromobacterium</taxon>
    </lineage>
</organism>
<dbReference type="InterPro" id="IPR018755">
    <property type="entry name" value="Phage_Mu_Gp48"/>
</dbReference>
<dbReference type="Proteomes" id="UP001515641">
    <property type="component" value="Unassembled WGS sequence"/>
</dbReference>
<reference evidence="1 2" key="1">
    <citation type="submission" date="2020-03" db="EMBL/GenBank/DDBJ databases">
        <title>Draft genome sequence of environmentally isolated cultures.</title>
        <authorList>
            <person name="Wilson H.S."/>
            <person name="De Leon M.E."/>
        </authorList>
    </citation>
    <scope>NUCLEOTIDE SEQUENCE [LARGE SCALE GENOMIC DNA]</scope>
    <source>
        <strain evidence="1 2">HSC-31F16</strain>
    </source>
</reference>
<accession>A0ABX0LKD2</accession>
<sequence>MPAPNYSAADYLAAMQNLLPQGKAWPREPGAAQTQALSGLAPVYARQHARANNLLADTFPATAYELLPEWESTLGLPDPVLGMASTVQGRRQQVVAKLTAVGGQSAAYYQALAAALGYSITVTNYAPFRCGQSSAGQPVGSQDWCHTWSVNSALNTIIRFSAGQSGAGEPLASWGNAPLQSQIQAAAPAHTVVQFHYS</sequence>
<keyword evidence="2" id="KW-1185">Reference proteome</keyword>
<evidence type="ECO:0000313" key="2">
    <source>
        <dbReference type="Proteomes" id="UP001515641"/>
    </source>
</evidence>